<dbReference type="RefSeq" id="WP_182997027.1">
    <property type="nucleotide sequence ID" value="NZ_JABEQJ010000008.1"/>
</dbReference>
<dbReference type="AlphaFoldDB" id="A0A7W4NRH1"/>
<evidence type="ECO:0000313" key="7">
    <source>
        <dbReference type="Proteomes" id="UP000589085"/>
    </source>
</evidence>
<dbReference type="GO" id="GO:0004553">
    <property type="term" value="F:hydrolase activity, hydrolyzing O-glycosyl compounds"/>
    <property type="evidence" value="ECO:0007669"/>
    <property type="project" value="TreeGrafter"/>
</dbReference>
<keyword evidence="3" id="KW-0326">Glycosidase</keyword>
<reference evidence="6 7" key="1">
    <citation type="submission" date="2020-04" db="EMBL/GenBank/DDBJ databases">
        <title>Description of novel Gluconacetobacter.</title>
        <authorList>
            <person name="Sombolestani A."/>
        </authorList>
    </citation>
    <scope>NUCLEOTIDE SEQUENCE [LARGE SCALE GENOMIC DNA]</scope>
    <source>
        <strain evidence="6 7">LMG 19747</strain>
    </source>
</reference>
<keyword evidence="4" id="KW-0732">Signal</keyword>
<evidence type="ECO:0000256" key="3">
    <source>
        <dbReference type="ARBA" id="ARBA00023295"/>
    </source>
</evidence>
<dbReference type="InterPro" id="IPR017853">
    <property type="entry name" value="GH"/>
</dbReference>
<dbReference type="InterPro" id="IPR051923">
    <property type="entry name" value="Glycosyl_Hydrolase_39"/>
</dbReference>
<accession>A0A7W4NRH1</accession>
<feature type="chain" id="PRO_5031029425" evidence="4">
    <location>
        <begin position="28"/>
        <end position="539"/>
    </location>
</feature>
<name>A0A7W4NRH1_9PROT</name>
<proteinExistence type="inferred from homology"/>
<dbReference type="Gene3D" id="2.60.40.1500">
    <property type="entry name" value="Glycosyl hydrolase domain, family 39"/>
    <property type="match status" value="1"/>
</dbReference>
<dbReference type="SUPFAM" id="SSF51011">
    <property type="entry name" value="Glycosyl hydrolase domain"/>
    <property type="match status" value="1"/>
</dbReference>
<comment type="caution">
    <text evidence="6">The sequence shown here is derived from an EMBL/GenBank/DDBJ whole genome shotgun (WGS) entry which is preliminary data.</text>
</comment>
<evidence type="ECO:0000256" key="1">
    <source>
        <dbReference type="ARBA" id="ARBA00008875"/>
    </source>
</evidence>
<dbReference type="PANTHER" id="PTHR12631:SF10">
    <property type="entry name" value="BETA-XYLOSIDASE-LIKE PROTEIN-RELATED"/>
    <property type="match status" value="1"/>
</dbReference>
<dbReference type="Proteomes" id="UP000589085">
    <property type="component" value="Unassembled WGS sequence"/>
</dbReference>
<feature type="domain" description="Glycosyl hydrolases family 39 N-terminal catalytic" evidence="5">
    <location>
        <begin position="40"/>
        <end position="143"/>
    </location>
</feature>
<feature type="domain" description="Glycosyl hydrolases family 39 N-terminal catalytic" evidence="5">
    <location>
        <begin position="174"/>
        <end position="504"/>
    </location>
</feature>
<dbReference type="EMBL" id="JABEQJ010000008">
    <property type="protein sequence ID" value="MBB2160170.1"/>
    <property type="molecule type" value="Genomic_DNA"/>
</dbReference>
<gene>
    <name evidence="6" type="ORF">HLH48_08290</name>
</gene>
<dbReference type="Gene3D" id="3.20.20.80">
    <property type="entry name" value="Glycosidases"/>
    <property type="match status" value="1"/>
</dbReference>
<sequence length="539" mass="58756">MARFRTVRVCWAAIVLMAGGVSWSARAGSGVGAGDDPAFVEIDATGAGTPFLHSWEQAFGSDRADMALTESYLRNADRTRQATGFRYVRFHGIFDDAMGIMAPDGAGRMHYNFRKVDAVYDGLLAHHIRPLVELSFMPSAIGSDVLRRDGGLEPLVDWKADDRARPITDYSGGTLWYRANVTFPAHMADWTALIRAFVEHLEQRYGAGEVRQWPFEVWNEPNQATWVAQPKMATYFALYDNTARAIKAVDPALRVGGPATGAIHWVGAFVDHVTRERVPVDFVSTHIYANDPPDLLRLPKSPDNTGNVVCDATRTARRAIDRAGHADLPLYITEFGADWDIHNGSADRPWVAPWIAQTVHDCDGLAPIMSYWTFSDDFEEQGVAADELPGAYGLLTTHGIPKPAFNAFALLHRLGNRRLPTGPGGGDVLATRRQDGVIAVALWNRDADKPRARHLAFRGLASVRGATVIVIDRAHGTPAALFEAMGRPASPTPGQARALMAAARLPAPRRAAACGEAGRCDIMLPPESLALLLVPARTD</sequence>
<dbReference type="Pfam" id="PF01229">
    <property type="entry name" value="Glyco_hydro_39"/>
    <property type="match status" value="2"/>
</dbReference>
<keyword evidence="2 6" id="KW-0378">Hydrolase</keyword>
<evidence type="ECO:0000259" key="5">
    <source>
        <dbReference type="Pfam" id="PF01229"/>
    </source>
</evidence>
<dbReference type="InterPro" id="IPR049165">
    <property type="entry name" value="GH39_as"/>
</dbReference>
<dbReference type="InterPro" id="IPR049166">
    <property type="entry name" value="GH39_cat"/>
</dbReference>
<feature type="signal peptide" evidence="4">
    <location>
        <begin position="1"/>
        <end position="27"/>
    </location>
</feature>
<dbReference type="PANTHER" id="PTHR12631">
    <property type="entry name" value="ALPHA-L-IDURONIDASE"/>
    <property type="match status" value="1"/>
</dbReference>
<comment type="similarity">
    <text evidence="1">Belongs to the glycosyl hydrolase 39 family.</text>
</comment>
<evidence type="ECO:0000313" key="6">
    <source>
        <dbReference type="EMBL" id="MBB2160170.1"/>
    </source>
</evidence>
<protein>
    <submittedName>
        <fullName evidence="6">Glycosyl hydrolase family 39</fullName>
    </submittedName>
</protein>
<organism evidence="6 7">
    <name type="scientific">Gluconacetobacter sacchari</name>
    <dbReference type="NCBI Taxonomy" id="92759"/>
    <lineage>
        <taxon>Bacteria</taxon>
        <taxon>Pseudomonadati</taxon>
        <taxon>Pseudomonadota</taxon>
        <taxon>Alphaproteobacteria</taxon>
        <taxon>Acetobacterales</taxon>
        <taxon>Acetobacteraceae</taxon>
        <taxon>Gluconacetobacter</taxon>
    </lineage>
</organism>
<dbReference type="PROSITE" id="PS01027">
    <property type="entry name" value="GLYCOSYL_HYDROL_F39"/>
    <property type="match status" value="1"/>
</dbReference>
<dbReference type="SUPFAM" id="SSF51445">
    <property type="entry name" value="(Trans)glycosidases"/>
    <property type="match status" value="1"/>
</dbReference>
<evidence type="ECO:0000256" key="4">
    <source>
        <dbReference type="SAM" id="SignalP"/>
    </source>
</evidence>
<evidence type="ECO:0000256" key="2">
    <source>
        <dbReference type="ARBA" id="ARBA00022801"/>
    </source>
</evidence>